<keyword evidence="3" id="KW-1185">Reference proteome</keyword>
<evidence type="ECO:0000313" key="2">
    <source>
        <dbReference type="EMBL" id="CAK9436127.1"/>
    </source>
</evidence>
<feature type="signal peptide" evidence="1">
    <location>
        <begin position="1"/>
        <end position="25"/>
    </location>
</feature>
<evidence type="ECO:0000256" key="1">
    <source>
        <dbReference type="SAM" id="SignalP"/>
    </source>
</evidence>
<proteinExistence type="predicted"/>
<organism evidence="2 3">
    <name type="scientific">Lodderomyces beijingensis</name>
    <dbReference type="NCBI Taxonomy" id="1775926"/>
    <lineage>
        <taxon>Eukaryota</taxon>
        <taxon>Fungi</taxon>
        <taxon>Dikarya</taxon>
        <taxon>Ascomycota</taxon>
        <taxon>Saccharomycotina</taxon>
        <taxon>Pichiomycetes</taxon>
        <taxon>Debaryomycetaceae</taxon>
        <taxon>Candida/Lodderomyces clade</taxon>
        <taxon>Lodderomyces</taxon>
    </lineage>
</organism>
<evidence type="ECO:0000313" key="3">
    <source>
        <dbReference type="Proteomes" id="UP001497383"/>
    </source>
</evidence>
<dbReference type="GeneID" id="92205881"/>
<protein>
    <submittedName>
        <fullName evidence="2">Uncharacterized protein</fullName>
    </submittedName>
</protein>
<dbReference type="EMBL" id="OZ022405">
    <property type="protein sequence ID" value="CAK9436127.1"/>
    <property type="molecule type" value="Genomic_DNA"/>
</dbReference>
<dbReference type="RefSeq" id="XP_066827623.1">
    <property type="nucleotide sequence ID" value="XM_066976632.1"/>
</dbReference>
<dbReference type="InterPro" id="IPR021848">
    <property type="entry name" value="HODM_asu-like"/>
</dbReference>
<accession>A0ABP0ZE74</accession>
<sequence>MIELVFLSAGVLLLLSTQFRNQIMAIFKRFSFASSSPVEEKAKSSPVSEAKNGKGYMGNDTIQEPTPLMITPEEVAMYDDRPWRPFRWPYHQTMSIFKLDINHWLDMDKYYQHYIDEKKRIRLKFGKQNFDCLPEGKDACVELMEMVVDHMVKRYPLLFVVLKNGDWATEGKIVRNEVTKEILDMTLPLKQDPLVFISKLAKEDFYIVKKNEKDGLHYLVAAAVPFPGGSFGIDQKIGRNLDVIHTDVPYYETKLKRSMERWFEKMRPEDPVERASWYITWDTMLKVNNIYQRPEFKPNLEADMKGTDLREFNVRVERQTLRRLPRSNAIIFTNHPVFYSIDEMKDEPMVPSLIKKILYEGPEDILKYKNFAFVRDHLSPYLDSLIQRQKDLGIITDETPLKTQPSYPFAYWVKDDTSKNDFQGWNNPSPSYSKAHMKTAGFDTAKLAPNE</sequence>
<name>A0ABP0ZE74_9ASCO</name>
<dbReference type="Pfam" id="PF11927">
    <property type="entry name" value="HODM_asu-like"/>
    <property type="match status" value="1"/>
</dbReference>
<gene>
    <name evidence="2" type="ORF">LODBEIA_P06850</name>
</gene>
<dbReference type="Proteomes" id="UP001497383">
    <property type="component" value="Chromosome 1"/>
</dbReference>
<keyword evidence="1" id="KW-0732">Signal</keyword>
<feature type="chain" id="PRO_5046381637" evidence="1">
    <location>
        <begin position="26"/>
        <end position="451"/>
    </location>
</feature>
<reference evidence="2 3" key="1">
    <citation type="submission" date="2024-03" db="EMBL/GenBank/DDBJ databases">
        <authorList>
            <person name="Brejova B."/>
        </authorList>
    </citation>
    <scope>NUCLEOTIDE SEQUENCE [LARGE SCALE GENOMIC DNA]</scope>
    <source>
        <strain evidence="2 3">CBS 14171</strain>
    </source>
</reference>